<dbReference type="EMBL" id="JAVHNQ010000011">
    <property type="protein sequence ID" value="KAK6336562.1"/>
    <property type="molecule type" value="Genomic_DNA"/>
</dbReference>
<accession>A0AAV9U6Q9</accession>
<dbReference type="AlphaFoldDB" id="A0AAV9U6Q9"/>
<dbReference type="Pfam" id="PF24803">
    <property type="entry name" value="DUF7704"/>
    <property type="match status" value="1"/>
</dbReference>
<keyword evidence="4" id="KW-1185">Reference proteome</keyword>
<organism evidence="3 4">
    <name type="scientific">Orbilia brochopaga</name>
    <dbReference type="NCBI Taxonomy" id="3140254"/>
    <lineage>
        <taxon>Eukaryota</taxon>
        <taxon>Fungi</taxon>
        <taxon>Dikarya</taxon>
        <taxon>Ascomycota</taxon>
        <taxon>Pezizomycotina</taxon>
        <taxon>Orbiliomycetes</taxon>
        <taxon>Orbiliales</taxon>
        <taxon>Orbiliaceae</taxon>
        <taxon>Orbilia</taxon>
    </lineage>
</organism>
<feature type="transmembrane region" description="Helical" evidence="1">
    <location>
        <begin position="6"/>
        <end position="27"/>
    </location>
</feature>
<evidence type="ECO:0000259" key="2">
    <source>
        <dbReference type="Pfam" id="PF24803"/>
    </source>
</evidence>
<keyword evidence="1" id="KW-0812">Transmembrane</keyword>
<evidence type="ECO:0000313" key="4">
    <source>
        <dbReference type="Proteomes" id="UP001375240"/>
    </source>
</evidence>
<sequence>MGQYGFIYQLLFFYIEPVLALSGAYLTHFEPQTYIHKLVPTAANDPITTATQLALTNLAATYVHFTIVEGLMLRFTNDKMVWRVTVAGMVFSDVLHLWAIYRARGAVEWDFGRREDWEVFASSYVPLGLRLAFLAGFDGWTE</sequence>
<dbReference type="Proteomes" id="UP001375240">
    <property type="component" value="Unassembled WGS sequence"/>
</dbReference>
<dbReference type="InterPro" id="IPR056121">
    <property type="entry name" value="DUF7704"/>
</dbReference>
<reference evidence="3 4" key="1">
    <citation type="submission" date="2019-10" db="EMBL/GenBank/DDBJ databases">
        <authorList>
            <person name="Palmer J.M."/>
        </authorList>
    </citation>
    <scope>NUCLEOTIDE SEQUENCE [LARGE SCALE GENOMIC DNA]</scope>
    <source>
        <strain evidence="3 4">TWF696</strain>
    </source>
</reference>
<protein>
    <recommendedName>
        <fullName evidence="2">DUF7704 domain-containing protein</fullName>
    </recommendedName>
</protein>
<gene>
    <name evidence="3" type="ORF">TWF696_002111</name>
</gene>
<proteinExistence type="predicted"/>
<keyword evidence="1" id="KW-1133">Transmembrane helix</keyword>
<name>A0AAV9U6Q9_9PEZI</name>
<evidence type="ECO:0000256" key="1">
    <source>
        <dbReference type="SAM" id="Phobius"/>
    </source>
</evidence>
<feature type="domain" description="DUF7704" evidence="2">
    <location>
        <begin position="6"/>
        <end position="137"/>
    </location>
</feature>
<dbReference type="PANTHER" id="PTHR37019">
    <property type="entry name" value="CHROMOSOME 1, WHOLE GENOME SHOTGUN SEQUENCE"/>
    <property type="match status" value="1"/>
</dbReference>
<comment type="caution">
    <text evidence="3">The sequence shown here is derived from an EMBL/GenBank/DDBJ whole genome shotgun (WGS) entry which is preliminary data.</text>
</comment>
<evidence type="ECO:0000313" key="3">
    <source>
        <dbReference type="EMBL" id="KAK6336562.1"/>
    </source>
</evidence>
<keyword evidence="1" id="KW-0472">Membrane</keyword>
<dbReference type="PANTHER" id="PTHR37019:SF1">
    <property type="entry name" value="EXPERA DOMAIN-CONTAINING PROTEIN"/>
    <property type="match status" value="1"/>
</dbReference>